<organism evidence="1 2">
    <name type="scientific">Candidatus Sodalis endolongispinus</name>
    <dbReference type="NCBI Taxonomy" id="2812662"/>
    <lineage>
        <taxon>Bacteria</taxon>
        <taxon>Pseudomonadati</taxon>
        <taxon>Pseudomonadota</taxon>
        <taxon>Gammaproteobacteria</taxon>
        <taxon>Enterobacterales</taxon>
        <taxon>Bruguierivoracaceae</taxon>
        <taxon>Sodalis</taxon>
    </lineage>
</organism>
<dbReference type="RefSeq" id="WP_215671340.1">
    <property type="nucleotide sequence ID" value="NZ_JAFJYC010000003.1"/>
</dbReference>
<dbReference type="EMBL" id="JAFJYC010000003">
    <property type="protein sequence ID" value="MBT9433447.1"/>
    <property type="molecule type" value="Genomic_DNA"/>
</dbReference>
<evidence type="ECO:0000313" key="2">
    <source>
        <dbReference type="Proteomes" id="UP000811282"/>
    </source>
</evidence>
<comment type="caution">
    <text evidence="1">The sequence shown here is derived from an EMBL/GenBank/DDBJ whole genome shotgun (WGS) entry which is preliminary data.</text>
</comment>
<dbReference type="Proteomes" id="UP000811282">
    <property type="component" value="Unassembled WGS sequence"/>
</dbReference>
<reference evidence="1 2" key="1">
    <citation type="journal article" date="2021" name="Genome Biol. Evol.">
        <title>The evolution of interdependence in a four-way mealybug symbiosis.</title>
        <authorList>
            <person name="Garber A.I."/>
            <person name="Kupper M."/>
            <person name="Laetsch D.R."/>
            <person name="Weldon S.R."/>
            <person name="Ladinsky M.S."/>
            <person name="Bjorkman P.J."/>
            <person name="McCutcheon J.P."/>
        </authorList>
    </citation>
    <scope>NUCLEOTIDE SEQUENCE [LARGE SCALE GENOMIC DNA]</scope>
    <source>
        <strain evidence="1">SOD</strain>
    </source>
</reference>
<name>A0ABS5YEQ4_9GAMM</name>
<proteinExistence type="predicted"/>
<sequence>MLEMKAIMGPAAQRLRRGEACDTLSRIYGGIGGLSVEAREKLEMIAVDGPAAERLRQGASVSRVCRKLGIVTRAARERLQRLTLLREAEGHGGLCAPRAAAGAALYDVADATVDGRYSDQVVRTTTTLSRRRLSRAR</sequence>
<keyword evidence="2" id="KW-1185">Reference proteome</keyword>
<accession>A0ABS5YEQ4</accession>
<protein>
    <submittedName>
        <fullName evidence="1">Uncharacterized protein</fullName>
    </submittedName>
</protein>
<evidence type="ECO:0000313" key="1">
    <source>
        <dbReference type="EMBL" id="MBT9433447.1"/>
    </source>
</evidence>
<gene>
    <name evidence="1" type="ORF">JZM24_17580</name>
</gene>